<proteinExistence type="inferred from homology"/>
<feature type="domain" description="Centromere protein J C-terminal" evidence="3">
    <location>
        <begin position="286"/>
        <end position="319"/>
    </location>
</feature>
<reference evidence="4 5" key="1">
    <citation type="journal article" date="2020" name="Nature">
        <title>Six reference-quality genomes reveal evolution of bat adaptations.</title>
        <authorList>
            <person name="Jebb D."/>
            <person name="Huang Z."/>
            <person name="Pippel M."/>
            <person name="Hughes G.M."/>
            <person name="Lavrichenko K."/>
            <person name="Devanna P."/>
            <person name="Winkler S."/>
            <person name="Jermiin L.S."/>
            <person name="Skirmuntt E.C."/>
            <person name="Katzourakis A."/>
            <person name="Burkitt-Gray L."/>
            <person name="Ray D.A."/>
            <person name="Sullivan K.A.M."/>
            <person name="Roscito J.G."/>
            <person name="Kirilenko B.M."/>
            <person name="Davalos L.M."/>
            <person name="Corthals A.P."/>
            <person name="Power M.L."/>
            <person name="Jones G."/>
            <person name="Ransome R.D."/>
            <person name="Dechmann D.K.N."/>
            <person name="Locatelli A.G."/>
            <person name="Puechmaille S.J."/>
            <person name="Fedrigo O."/>
            <person name="Jarvis E.D."/>
            <person name="Hiller M."/>
            <person name="Vernes S.C."/>
            <person name="Myers E.W."/>
            <person name="Teeling E.C."/>
        </authorList>
    </citation>
    <scope>NUCLEOTIDE SEQUENCE [LARGE SCALE GENOMIC DNA]</scope>
    <source>
        <strain evidence="4">MMyoMyo1</strain>
        <tissue evidence="4">Flight muscle</tissue>
    </source>
</reference>
<protein>
    <recommendedName>
        <fullName evidence="3">Centromere protein J C-terminal domain-containing protein</fullName>
    </recommendedName>
</protein>
<evidence type="ECO:0000313" key="4">
    <source>
        <dbReference type="EMBL" id="KAF6341430.1"/>
    </source>
</evidence>
<dbReference type="AlphaFoldDB" id="A0A7J7WW62"/>
<dbReference type="Gene3D" id="2.60.450.20">
    <property type="match status" value="1"/>
</dbReference>
<gene>
    <name evidence="4" type="ORF">mMyoMyo1_011862</name>
</gene>
<dbReference type="PANTHER" id="PTHR10331">
    <property type="entry name" value="T COMPLEX PROTEIN 10"/>
    <property type="match status" value="1"/>
</dbReference>
<dbReference type="PANTHER" id="PTHR10331:SF25">
    <property type="entry name" value="T-COMPLEX PROTEIN 10A-RELATED"/>
    <property type="match status" value="1"/>
</dbReference>
<evidence type="ECO:0000256" key="2">
    <source>
        <dbReference type="SAM" id="MobiDB-lite"/>
    </source>
</evidence>
<dbReference type="InterPro" id="IPR009852">
    <property type="entry name" value="CENPJ_C_dom"/>
</dbReference>
<feature type="region of interest" description="Disordered" evidence="2">
    <location>
        <begin position="75"/>
        <end position="195"/>
    </location>
</feature>
<comment type="similarity">
    <text evidence="1">Belongs to the TCP10 family.</text>
</comment>
<evidence type="ECO:0000256" key="1">
    <source>
        <dbReference type="ARBA" id="ARBA00005627"/>
    </source>
</evidence>
<dbReference type="InterPro" id="IPR026581">
    <property type="entry name" value="TCP10L/CENPJ"/>
</dbReference>
<dbReference type="InterPro" id="IPR047002">
    <property type="entry name" value="Tcp10_C_sf"/>
</dbReference>
<dbReference type="Proteomes" id="UP000527355">
    <property type="component" value="Unassembled WGS sequence"/>
</dbReference>
<feature type="region of interest" description="Disordered" evidence="2">
    <location>
        <begin position="1"/>
        <end position="38"/>
    </location>
</feature>
<evidence type="ECO:0000259" key="3">
    <source>
        <dbReference type="Pfam" id="PF07202"/>
    </source>
</evidence>
<dbReference type="Pfam" id="PF07202">
    <property type="entry name" value="Tcp10_C"/>
    <property type="match status" value="3"/>
</dbReference>
<accession>A0A7J7WW62</accession>
<keyword evidence="5" id="KW-1185">Reference proteome</keyword>
<organism evidence="4 5">
    <name type="scientific">Myotis myotis</name>
    <name type="common">Greater mouse-eared bat</name>
    <name type="synonym">Vespertilio myotis</name>
    <dbReference type="NCBI Taxonomy" id="51298"/>
    <lineage>
        <taxon>Eukaryota</taxon>
        <taxon>Metazoa</taxon>
        <taxon>Chordata</taxon>
        <taxon>Craniata</taxon>
        <taxon>Vertebrata</taxon>
        <taxon>Euteleostomi</taxon>
        <taxon>Mammalia</taxon>
        <taxon>Eutheria</taxon>
        <taxon>Laurasiatheria</taxon>
        <taxon>Chiroptera</taxon>
        <taxon>Yangochiroptera</taxon>
        <taxon>Vespertilionidae</taxon>
        <taxon>Myotis</taxon>
    </lineage>
</organism>
<feature type="domain" description="Centromere protein J C-terminal" evidence="3">
    <location>
        <begin position="323"/>
        <end position="352"/>
    </location>
</feature>
<evidence type="ECO:0000313" key="5">
    <source>
        <dbReference type="Proteomes" id="UP000527355"/>
    </source>
</evidence>
<sequence length="365" mass="39371">MLGAHMEAEPPTDTGCPEDPLAGADPQETAELPRADSGAAEVLRLRRQVAGLRQQLQTQQAHWAAVLRDLQTQMDALKEQAPRPLGPDASTSVASARPRRHTDTPAAKPACGRGSPPSAGEDTTRKHAARSRSAPLLGRALSPRSAPSSQNLPVEPASSPGTARPTGTGTEKEGGARRPAGQVGETRGAGCKDAADEGLRTTIVRFSNGDVKKTLPDQRVVRAAADPPEKQRSRPVHYCASTGTTRTVHPSGLEVVRFPDKRTEKFHPDGSKEVLFPDGTVTRLHDGQEETVFPDGTSVSVARNGDKTIVFSNGQRDIHTAEFKRREYPDGTVRTVYCDGRQETRDASGRVKVRDEARNRVLDWK</sequence>
<dbReference type="EMBL" id="JABWUV010000007">
    <property type="protein sequence ID" value="KAF6341430.1"/>
    <property type="molecule type" value="Genomic_DNA"/>
</dbReference>
<dbReference type="VEuPathDB" id="HostDB:LOC118659729"/>
<comment type="caution">
    <text evidence="4">The sequence shown here is derived from an EMBL/GenBank/DDBJ whole genome shotgun (WGS) entry which is preliminary data.</text>
</comment>
<name>A0A7J7WW62_MYOMY</name>
<feature type="compositionally biased region" description="Polar residues" evidence="2">
    <location>
        <begin position="159"/>
        <end position="169"/>
    </location>
</feature>
<feature type="domain" description="Centromere protein J C-terminal" evidence="3">
    <location>
        <begin position="250"/>
        <end position="281"/>
    </location>
</feature>